<feature type="region of interest" description="Disordered" evidence="7">
    <location>
        <begin position="752"/>
        <end position="774"/>
    </location>
</feature>
<dbReference type="SMART" id="SM01041">
    <property type="entry name" value="BRO1"/>
    <property type="match status" value="1"/>
</dbReference>
<evidence type="ECO:0000256" key="4">
    <source>
        <dbReference type="ARBA" id="ARBA00022753"/>
    </source>
</evidence>
<keyword evidence="4" id="KW-0967">Endosome</keyword>
<dbReference type="Gene3D" id="1.20.120.560">
    <property type="entry name" value="alix/aip1 in complex with the ypdl late domain"/>
    <property type="match status" value="1"/>
</dbReference>
<feature type="compositionally biased region" description="Pro residues" evidence="7">
    <location>
        <begin position="941"/>
        <end position="958"/>
    </location>
</feature>
<dbReference type="PANTHER" id="PTHR23030:SF30">
    <property type="entry name" value="TYROSINE-PROTEIN PHOSPHATASE NON-RECEPTOR TYPE 23"/>
    <property type="match status" value="1"/>
</dbReference>
<feature type="compositionally biased region" description="Low complexity" evidence="7">
    <location>
        <begin position="985"/>
        <end position="1040"/>
    </location>
</feature>
<dbReference type="EMBL" id="JAEPQZ010000002">
    <property type="protein sequence ID" value="KAG2184366.1"/>
    <property type="molecule type" value="Genomic_DNA"/>
</dbReference>
<evidence type="ECO:0000256" key="6">
    <source>
        <dbReference type="SAM" id="Coils"/>
    </source>
</evidence>
<dbReference type="Proteomes" id="UP000654370">
    <property type="component" value="Unassembled WGS sequence"/>
</dbReference>
<feature type="compositionally biased region" description="Pro residues" evidence="7">
    <location>
        <begin position="895"/>
        <end position="905"/>
    </location>
</feature>
<feature type="compositionally biased region" description="Pro residues" evidence="7">
    <location>
        <begin position="1041"/>
        <end position="1058"/>
    </location>
</feature>
<dbReference type="OrthoDB" id="2141925at2759"/>
<feature type="compositionally biased region" description="Low complexity" evidence="7">
    <location>
        <begin position="1076"/>
        <end position="1093"/>
    </location>
</feature>
<dbReference type="GO" id="GO:0043328">
    <property type="term" value="P:protein transport to vacuole involved in ubiquitin-dependent protein catabolic process via the multivesicular body sorting pathway"/>
    <property type="evidence" value="ECO:0007669"/>
    <property type="project" value="TreeGrafter"/>
</dbReference>
<feature type="domain" description="BRO1" evidence="8">
    <location>
        <begin position="7"/>
        <end position="407"/>
    </location>
</feature>
<evidence type="ECO:0000313" key="10">
    <source>
        <dbReference type="Proteomes" id="UP000654370"/>
    </source>
</evidence>
<dbReference type="PANTHER" id="PTHR23030">
    <property type="entry name" value="PCD6 INTERACTING PROTEIN-RELATED"/>
    <property type="match status" value="1"/>
</dbReference>
<feature type="region of interest" description="Disordered" evidence="7">
    <location>
        <begin position="806"/>
        <end position="1162"/>
    </location>
</feature>
<dbReference type="Pfam" id="PF13949">
    <property type="entry name" value="ALIX_LYPXL_bnd"/>
    <property type="match status" value="1"/>
</dbReference>
<feature type="compositionally biased region" description="Gly residues" evidence="7">
    <location>
        <begin position="1153"/>
        <end position="1162"/>
    </location>
</feature>
<feature type="coiled-coil region" evidence="6">
    <location>
        <begin position="454"/>
        <end position="481"/>
    </location>
</feature>
<dbReference type="CDD" id="cd09242">
    <property type="entry name" value="BRO1_ScBro1_like"/>
    <property type="match status" value="1"/>
</dbReference>
<sequence length="1162" mass="128909">MASPQSPLISVPNKRTDEIDWVHPIKRYIAQVYQEDPEKYAEETNTINRLRQDMRGAGKDLTGRDLLYRYYGQLELLDLRFPVDEKHIKISFSWYDAFSGRLTSQYSLAFEKASTIFNIASTLSAIAAAQNRAEPEGRKRAFNFLQAAAGMYQYINDNFLHAPSADLGRDHVKVLVELTLAQAQECFIENSLREKKKDTLIAKLASHATWTYANCVDGITEGLTKSVFEKPWLTVCHVKQKYFQALSQYHKALACEAEGKYGECVGRLAIAESAAKEASKLANGLPANAATTTLPADAASALQENTKTFAATCSEKLKQATHDNDMIYSDTVPQESVIQPIDRLKAVKSVSISELYGANEINKVIGPDIFAKLIPLSVHESASLYSEEKAKVVRSETERCDLANGELDASLDYMKLPSALEKFRHQGERDDLSLDEFAAPTKEVRDWADRIRDEETTKSKVAELVDTLEALKDRAKSSLDKVSVTLDEEMRGCEQMRVKHGDRWTQAPSSSMTTSFRDDLRNHRLSFEQGNNSDRQILQLWDRVARDASILRQGSSSDDLARIFAESLAGIVGPEKKESASLLDIDIDSGVNKGSTQQKVKRVESVLEKLYQVRTERKDTLEDLKEKTHQDDISNLLILNKKSTNIEPQLFATELEKYRPHQQRIAQSIHQQQQLLKELTTAFKALMEGDDARKVQTQWDRAEKQRRTVVERFRHASEGYFEVKDGLLKGIQFYSNLNDTVETLSRNTQNFANDRAQERNDLSRDIEGSKSQMEQQLLKDKLSKYDNSSAPHDPSVYQLSDRTRQLDLNPGASAPQFSRPPVSPTMMRSPPALPPQPQAYANYPAPAPAPASSTAPHFADQHPSGPIQRSNSVTSNPGAGAAYGYQQSPASYQSGPPPPPPPPPQQQQLAGQADPYRSYSGGMQHAAPTSPVYHRPAASPMGPPVAPYQPAPPTPTGPPFRNDSIGQAPPPIPGNPPPPLPPQSAPYGPGSQDYRSQQPGSSQPYSPAQPARSGPYSSSSNYGTSYHSSPYGYNQPSQQPQQPPPQPGYAPKPQPPTPQQQQSYTPSHQQPPPVPGQMQYGYSPYGQQQQQQQLPPPPQPQGWNQPPPPGQWQHQPPPMPDQAPYHGHYQGSQPGPPPPQPYQQYWPPRNDAPGGGGNSLLD</sequence>
<dbReference type="Gene3D" id="1.25.40.280">
    <property type="entry name" value="alix/aip1 like domains"/>
    <property type="match status" value="1"/>
</dbReference>
<feature type="compositionally biased region" description="Low complexity" evidence="7">
    <location>
        <begin position="1059"/>
        <end position="1068"/>
    </location>
</feature>
<feature type="compositionally biased region" description="Basic and acidic residues" evidence="7">
    <location>
        <begin position="755"/>
        <end position="768"/>
    </location>
</feature>
<evidence type="ECO:0000256" key="2">
    <source>
        <dbReference type="ARBA" id="ARBA00004496"/>
    </source>
</evidence>
<dbReference type="Pfam" id="PF03097">
    <property type="entry name" value="BRO1"/>
    <property type="match status" value="1"/>
</dbReference>
<feature type="compositionally biased region" description="Pro residues" evidence="7">
    <location>
        <begin position="1094"/>
        <end position="1121"/>
    </location>
</feature>
<keyword evidence="3" id="KW-0963">Cytoplasm</keyword>
<evidence type="ECO:0000313" key="9">
    <source>
        <dbReference type="EMBL" id="KAG2184366.1"/>
    </source>
</evidence>
<dbReference type="InterPro" id="IPR004328">
    <property type="entry name" value="BRO1_dom"/>
</dbReference>
<evidence type="ECO:0000256" key="5">
    <source>
        <dbReference type="ARBA" id="ARBA00041284"/>
    </source>
</evidence>
<proteinExistence type="predicted"/>
<comment type="subcellular location">
    <subcellularLocation>
        <location evidence="2">Cytoplasm</location>
    </subcellularLocation>
    <subcellularLocation>
        <location evidence="1">Endosome</location>
    </subcellularLocation>
</comment>
<dbReference type="Gene3D" id="1.20.140.50">
    <property type="entry name" value="alix/aip1 like domains"/>
    <property type="match status" value="1"/>
</dbReference>
<keyword evidence="10" id="KW-1185">Reference proteome</keyword>
<dbReference type="InterPro" id="IPR025304">
    <property type="entry name" value="ALIX_V_dom"/>
</dbReference>
<evidence type="ECO:0000256" key="7">
    <source>
        <dbReference type="SAM" id="MobiDB-lite"/>
    </source>
</evidence>
<dbReference type="GO" id="GO:0005768">
    <property type="term" value="C:endosome"/>
    <property type="evidence" value="ECO:0007669"/>
    <property type="project" value="UniProtKB-SubCell"/>
</dbReference>
<protein>
    <recommendedName>
        <fullName evidence="5">BRO domain-containing protein 1</fullName>
    </recommendedName>
</protein>
<feature type="compositionally biased region" description="Low complexity" evidence="7">
    <location>
        <begin position="882"/>
        <end position="894"/>
    </location>
</feature>
<evidence type="ECO:0000256" key="3">
    <source>
        <dbReference type="ARBA" id="ARBA00022490"/>
    </source>
</evidence>
<dbReference type="InterPro" id="IPR038499">
    <property type="entry name" value="BRO1_sf"/>
</dbReference>
<gene>
    <name evidence="9" type="ORF">INT43_000275</name>
</gene>
<keyword evidence="6" id="KW-0175">Coiled coil</keyword>
<name>A0A8H7Q474_MORIS</name>
<dbReference type="AlphaFoldDB" id="A0A8H7Q474"/>
<comment type="caution">
    <text evidence="9">The sequence shown here is derived from an EMBL/GenBank/DDBJ whole genome shotgun (WGS) entry which is preliminary data.</text>
</comment>
<accession>A0A8H7Q474</accession>
<reference evidence="9" key="1">
    <citation type="submission" date="2020-12" db="EMBL/GenBank/DDBJ databases">
        <title>Metabolic potential, ecology and presence of endohyphal bacteria is reflected in genomic diversity of Mucoromycotina.</title>
        <authorList>
            <person name="Muszewska A."/>
            <person name="Okrasinska A."/>
            <person name="Steczkiewicz K."/>
            <person name="Drgas O."/>
            <person name="Orlowska M."/>
            <person name="Perlinska-Lenart U."/>
            <person name="Aleksandrzak-Piekarczyk T."/>
            <person name="Szatraj K."/>
            <person name="Zielenkiewicz U."/>
            <person name="Pilsyk S."/>
            <person name="Malc E."/>
            <person name="Mieczkowski P."/>
            <person name="Kruszewska J.S."/>
            <person name="Biernat P."/>
            <person name="Pawlowska J."/>
        </authorList>
    </citation>
    <scope>NUCLEOTIDE SEQUENCE</scope>
    <source>
        <strain evidence="9">WA0000067209</strain>
    </source>
</reference>
<feature type="compositionally biased region" description="Polar residues" evidence="7">
    <location>
        <begin position="867"/>
        <end position="877"/>
    </location>
</feature>
<dbReference type="PROSITE" id="PS51180">
    <property type="entry name" value="BRO1"/>
    <property type="match status" value="1"/>
</dbReference>
<feature type="compositionally biased region" description="Low complexity" evidence="7">
    <location>
        <begin position="838"/>
        <end position="856"/>
    </location>
</feature>
<feature type="compositionally biased region" description="Pro residues" evidence="7">
    <location>
        <begin position="968"/>
        <end position="984"/>
    </location>
</feature>
<evidence type="ECO:0000259" key="8">
    <source>
        <dbReference type="PROSITE" id="PS51180"/>
    </source>
</evidence>
<organism evidence="9 10">
    <name type="scientific">Mortierella isabellina</name>
    <name type="common">Filamentous fungus</name>
    <name type="synonym">Umbelopsis isabellina</name>
    <dbReference type="NCBI Taxonomy" id="91625"/>
    <lineage>
        <taxon>Eukaryota</taxon>
        <taxon>Fungi</taxon>
        <taxon>Fungi incertae sedis</taxon>
        <taxon>Mucoromycota</taxon>
        <taxon>Mucoromycotina</taxon>
        <taxon>Umbelopsidomycetes</taxon>
        <taxon>Umbelopsidales</taxon>
        <taxon>Umbelopsidaceae</taxon>
        <taxon>Umbelopsis</taxon>
    </lineage>
</organism>
<evidence type="ECO:0000256" key="1">
    <source>
        <dbReference type="ARBA" id="ARBA00004177"/>
    </source>
</evidence>